<dbReference type="GO" id="GO:0005634">
    <property type="term" value="C:nucleus"/>
    <property type="evidence" value="ECO:0007669"/>
    <property type="project" value="InterPro"/>
</dbReference>
<dbReference type="PANTHER" id="PTHR16047">
    <property type="entry name" value="RFWD3 PROTEIN"/>
    <property type="match status" value="1"/>
</dbReference>
<organism evidence="5 6">
    <name type="scientific">Drosophila simulans</name>
    <name type="common">Fruit fly</name>
    <dbReference type="NCBI Taxonomy" id="7240"/>
    <lineage>
        <taxon>Eukaryota</taxon>
        <taxon>Metazoa</taxon>
        <taxon>Ecdysozoa</taxon>
        <taxon>Arthropoda</taxon>
        <taxon>Hexapoda</taxon>
        <taxon>Insecta</taxon>
        <taxon>Pterygota</taxon>
        <taxon>Neoptera</taxon>
        <taxon>Endopterygota</taxon>
        <taxon>Diptera</taxon>
        <taxon>Brachycera</taxon>
        <taxon>Muscomorpha</taxon>
        <taxon>Ephydroidea</taxon>
        <taxon>Drosophilidae</taxon>
        <taxon>Drosophila</taxon>
        <taxon>Sophophora</taxon>
    </lineage>
</organism>
<dbReference type="SUPFAM" id="SSF57850">
    <property type="entry name" value="RING/U-box"/>
    <property type="match status" value="1"/>
</dbReference>
<dbReference type="AlphaFoldDB" id="A0A0J9R2S5"/>
<dbReference type="InterPro" id="IPR037381">
    <property type="entry name" value="RFWD3"/>
</dbReference>
<dbReference type="GO" id="GO:0016567">
    <property type="term" value="P:protein ubiquitination"/>
    <property type="evidence" value="ECO:0007669"/>
    <property type="project" value="InterPro"/>
</dbReference>
<dbReference type="InterPro" id="IPR013083">
    <property type="entry name" value="Znf_RING/FYVE/PHD"/>
</dbReference>
<dbReference type="GO" id="GO:0004842">
    <property type="term" value="F:ubiquitin-protein transferase activity"/>
    <property type="evidence" value="ECO:0007669"/>
    <property type="project" value="InterPro"/>
</dbReference>
<dbReference type="EMBL" id="CM002910">
    <property type="protein sequence ID" value="KMY90547.1"/>
    <property type="molecule type" value="Genomic_DNA"/>
</dbReference>
<proteinExistence type="predicted"/>
<evidence type="ECO:0000313" key="6">
    <source>
        <dbReference type="Proteomes" id="UP000035880"/>
    </source>
</evidence>
<dbReference type="SMART" id="SM00184">
    <property type="entry name" value="RING"/>
    <property type="match status" value="1"/>
</dbReference>
<dbReference type="PROSITE" id="PS50089">
    <property type="entry name" value="ZF_RING_2"/>
    <property type="match status" value="1"/>
</dbReference>
<dbReference type="GO" id="GO:0036297">
    <property type="term" value="P:interstrand cross-link repair"/>
    <property type="evidence" value="ECO:0007669"/>
    <property type="project" value="InterPro"/>
</dbReference>
<keyword evidence="1 3" id="KW-0863">Zinc-finger</keyword>
<dbReference type="GO" id="GO:0008270">
    <property type="term" value="F:zinc ion binding"/>
    <property type="evidence" value="ECO:0007669"/>
    <property type="project" value="UniProtKB-KW"/>
</dbReference>
<dbReference type="OrthoDB" id="5600418at2759"/>
<dbReference type="KEGG" id="dsi:Dsimw501_GD27521"/>
<dbReference type="PANTHER" id="PTHR16047:SF7">
    <property type="entry name" value="E3 UBIQUITIN-PROTEIN LIGASE RFWD3"/>
    <property type="match status" value="1"/>
</dbReference>
<dbReference type="InterPro" id="IPR001841">
    <property type="entry name" value="Znf_RING"/>
</dbReference>
<dbReference type="Proteomes" id="UP000035880">
    <property type="component" value="Chromosome 2L"/>
</dbReference>
<evidence type="ECO:0000256" key="2">
    <source>
        <dbReference type="ARBA" id="ARBA00022833"/>
    </source>
</evidence>
<keyword evidence="2" id="KW-0862">Zinc</keyword>
<keyword evidence="1 3" id="KW-0479">Metal-binding</keyword>
<dbReference type="Bgee" id="FBgn0268811">
    <property type="expression patterns" value="Expressed in male reproductive system and 2 other cell types or tissues"/>
</dbReference>
<evidence type="ECO:0000256" key="3">
    <source>
        <dbReference type="PROSITE-ProRule" id="PRU00175"/>
    </source>
</evidence>
<dbReference type="Pfam" id="PF13639">
    <property type="entry name" value="zf-RING_2"/>
    <property type="match status" value="1"/>
</dbReference>
<accession>A0A0J9R2S5</accession>
<dbReference type="Gene3D" id="3.30.40.10">
    <property type="entry name" value="Zinc/RING finger domain, C3HC4 (zinc finger)"/>
    <property type="match status" value="1"/>
</dbReference>
<sequence length="156" mass="18205">MDKQDIKKMTKKKLIFEVIKERKRNKEKDEIIHDRLESKKRLHDLRLQLDKEKNITKELRLKLSDQDAIAHQAQNLSMKLQKIAKENKCYICKLKYEVTGGHRAVSIKCGHLFGEKCILDHLKRSKACPICKSLTSYTDVRFIIAGQNLCTAELLN</sequence>
<reference evidence="5 6" key="1">
    <citation type="journal article" date="2013" name="Genome Res.">
        <title>A second-generation assembly of the Drosophila simulans genome provides new insights into patterns of lineage-specific divergence.</title>
        <authorList>
            <person name="Hu T.T."/>
            <person name="Eisen M.B."/>
            <person name="Thornton K.R."/>
            <person name="Andolfatto P."/>
        </authorList>
    </citation>
    <scope>NUCLEOTIDE SEQUENCE [LARGE SCALE GENOMIC DNA]</scope>
    <source>
        <strain evidence="6">w501</strain>
    </source>
</reference>
<evidence type="ECO:0000259" key="4">
    <source>
        <dbReference type="PROSITE" id="PS50089"/>
    </source>
</evidence>
<feature type="domain" description="RING-type" evidence="4">
    <location>
        <begin position="89"/>
        <end position="132"/>
    </location>
</feature>
<protein>
    <recommendedName>
        <fullName evidence="4">RING-type domain-containing protein</fullName>
    </recommendedName>
</protein>
<evidence type="ECO:0000256" key="1">
    <source>
        <dbReference type="ARBA" id="ARBA00022771"/>
    </source>
</evidence>
<name>A0A0J9R2S5_DROSI</name>
<gene>
    <name evidence="5" type="primary">Dsim\GD27521</name>
    <name evidence="5" type="ORF">Dsimw501_GD27521</name>
</gene>
<evidence type="ECO:0000313" key="5">
    <source>
        <dbReference type="EMBL" id="KMY90547.1"/>
    </source>
</evidence>